<keyword evidence="3" id="KW-0328">Glycosyltransferase</keyword>
<evidence type="ECO:0000256" key="5">
    <source>
        <dbReference type="ARBA" id="ARBA00023136"/>
    </source>
</evidence>
<proteinExistence type="predicted"/>
<evidence type="ECO:0000259" key="6">
    <source>
        <dbReference type="Pfam" id="PF00535"/>
    </source>
</evidence>
<dbReference type="GO" id="GO:0016757">
    <property type="term" value="F:glycosyltransferase activity"/>
    <property type="evidence" value="ECO:0007669"/>
    <property type="project" value="UniProtKB-KW"/>
</dbReference>
<name>A0A6M0QRY8_9RHOB</name>
<dbReference type="InterPro" id="IPR001173">
    <property type="entry name" value="Glyco_trans_2-like"/>
</dbReference>
<protein>
    <submittedName>
        <fullName evidence="7">Glycosyltransferase family 2 protein</fullName>
    </submittedName>
</protein>
<feature type="domain" description="Glycosyltransferase 2-like" evidence="6">
    <location>
        <begin position="6"/>
        <end position="148"/>
    </location>
</feature>
<evidence type="ECO:0000256" key="1">
    <source>
        <dbReference type="ARBA" id="ARBA00004236"/>
    </source>
</evidence>
<dbReference type="PANTHER" id="PTHR43646">
    <property type="entry name" value="GLYCOSYLTRANSFERASE"/>
    <property type="match status" value="1"/>
</dbReference>
<keyword evidence="8" id="KW-1185">Reference proteome</keyword>
<keyword evidence="2" id="KW-1003">Cell membrane</keyword>
<dbReference type="GO" id="GO:0005886">
    <property type="term" value="C:plasma membrane"/>
    <property type="evidence" value="ECO:0007669"/>
    <property type="project" value="UniProtKB-SubCell"/>
</dbReference>
<reference evidence="7 8" key="1">
    <citation type="submission" date="2020-02" db="EMBL/GenBank/DDBJ databases">
        <authorList>
            <person name="Chen W.-M."/>
        </authorList>
    </citation>
    <scope>NUCLEOTIDE SEQUENCE [LARGE SCALE GENOMIC DNA]</scope>
    <source>
        <strain evidence="7 8">KMS-5</strain>
    </source>
</reference>
<gene>
    <name evidence="7" type="ORF">G4Z14_07720</name>
</gene>
<evidence type="ECO:0000256" key="4">
    <source>
        <dbReference type="ARBA" id="ARBA00022679"/>
    </source>
</evidence>
<dbReference type="AlphaFoldDB" id="A0A6M0QRY8"/>
<dbReference type="PANTHER" id="PTHR43646:SF2">
    <property type="entry name" value="GLYCOSYLTRANSFERASE 2-LIKE DOMAIN-CONTAINING PROTEIN"/>
    <property type="match status" value="1"/>
</dbReference>
<comment type="caution">
    <text evidence="7">The sequence shown here is derived from an EMBL/GenBank/DDBJ whole genome shotgun (WGS) entry which is preliminary data.</text>
</comment>
<dbReference type="Proteomes" id="UP000477782">
    <property type="component" value="Unassembled WGS sequence"/>
</dbReference>
<keyword evidence="4 7" id="KW-0808">Transferase</keyword>
<dbReference type="Gene3D" id="3.90.550.10">
    <property type="entry name" value="Spore Coat Polysaccharide Biosynthesis Protein SpsA, Chain A"/>
    <property type="match status" value="1"/>
</dbReference>
<evidence type="ECO:0000313" key="7">
    <source>
        <dbReference type="EMBL" id="NEY90186.1"/>
    </source>
</evidence>
<dbReference type="InterPro" id="IPR029044">
    <property type="entry name" value="Nucleotide-diphossugar_trans"/>
</dbReference>
<evidence type="ECO:0000313" key="8">
    <source>
        <dbReference type="Proteomes" id="UP000477782"/>
    </source>
</evidence>
<evidence type="ECO:0000256" key="3">
    <source>
        <dbReference type="ARBA" id="ARBA00022676"/>
    </source>
</evidence>
<sequence>MRKVLSVIIPACNEEGYIGACLTALFESHAIPGGAEAIVVANGCRDNTADRARAMANAARAAGWGFQVLDLAEGGKPKALNAGDRAASGATRAYLDADVIVSPAVMADLAHVLNGDSPLYAGATPRIPRARSAITRAYARFWLRLPFARSVAPGYGLFAVNAAGRARWGEFPAIISDDTFVRLQFTPAERVQVASLYDWPMIEGFAALARVRRRQDAGVAEIDRLYPGLSDRDGKTPLTKINLAKLALQDPVGFATYAAVSLAVRLGGSGGWTRGR</sequence>
<organism evidence="7 8">
    <name type="scientific">Tabrizicola oligotrophica</name>
    <dbReference type="NCBI Taxonomy" id="2710650"/>
    <lineage>
        <taxon>Bacteria</taxon>
        <taxon>Pseudomonadati</taxon>
        <taxon>Pseudomonadota</taxon>
        <taxon>Alphaproteobacteria</taxon>
        <taxon>Rhodobacterales</taxon>
        <taxon>Paracoccaceae</taxon>
        <taxon>Tabrizicola</taxon>
    </lineage>
</organism>
<evidence type="ECO:0000256" key="2">
    <source>
        <dbReference type="ARBA" id="ARBA00022475"/>
    </source>
</evidence>
<keyword evidence="5" id="KW-0472">Membrane</keyword>
<comment type="subcellular location">
    <subcellularLocation>
        <location evidence="1">Cell membrane</location>
    </subcellularLocation>
</comment>
<accession>A0A6M0QRY8</accession>
<dbReference type="EMBL" id="JAAIVJ010000003">
    <property type="protein sequence ID" value="NEY90186.1"/>
    <property type="molecule type" value="Genomic_DNA"/>
</dbReference>
<dbReference type="SUPFAM" id="SSF53448">
    <property type="entry name" value="Nucleotide-diphospho-sugar transferases"/>
    <property type="match status" value="1"/>
</dbReference>
<dbReference type="Pfam" id="PF00535">
    <property type="entry name" value="Glycos_transf_2"/>
    <property type="match status" value="1"/>
</dbReference>